<evidence type="ECO:0000313" key="3">
    <source>
        <dbReference type="Proteomes" id="UP001359485"/>
    </source>
</evidence>
<dbReference type="EMBL" id="JAWJWF010000049">
    <property type="protein sequence ID" value="KAK6619305.1"/>
    <property type="molecule type" value="Genomic_DNA"/>
</dbReference>
<gene>
    <name evidence="2" type="ORF">RUM44_003687</name>
</gene>
<name>A0ABR1AH72_POLSC</name>
<comment type="caution">
    <text evidence="2">The sequence shown here is derived from an EMBL/GenBank/DDBJ whole genome shotgun (WGS) entry which is preliminary data.</text>
</comment>
<dbReference type="Proteomes" id="UP001359485">
    <property type="component" value="Unassembled WGS sequence"/>
</dbReference>
<proteinExistence type="predicted"/>
<feature type="compositionally biased region" description="Basic and acidic residues" evidence="1">
    <location>
        <begin position="1"/>
        <end position="26"/>
    </location>
</feature>
<organism evidence="2 3">
    <name type="scientific">Polyplax serrata</name>
    <name type="common">Common mouse louse</name>
    <dbReference type="NCBI Taxonomy" id="468196"/>
    <lineage>
        <taxon>Eukaryota</taxon>
        <taxon>Metazoa</taxon>
        <taxon>Ecdysozoa</taxon>
        <taxon>Arthropoda</taxon>
        <taxon>Hexapoda</taxon>
        <taxon>Insecta</taxon>
        <taxon>Pterygota</taxon>
        <taxon>Neoptera</taxon>
        <taxon>Paraneoptera</taxon>
        <taxon>Psocodea</taxon>
        <taxon>Troctomorpha</taxon>
        <taxon>Phthiraptera</taxon>
        <taxon>Anoplura</taxon>
        <taxon>Polyplacidae</taxon>
        <taxon>Polyplax</taxon>
    </lineage>
</organism>
<reference evidence="2 3" key="1">
    <citation type="submission" date="2023-09" db="EMBL/GenBank/DDBJ databases">
        <title>Genomes of two closely related lineages of the louse Polyplax serrata with different host specificities.</title>
        <authorList>
            <person name="Martinu J."/>
            <person name="Tarabai H."/>
            <person name="Stefka J."/>
            <person name="Hypsa V."/>
        </authorList>
    </citation>
    <scope>NUCLEOTIDE SEQUENCE [LARGE SCALE GENOMIC DNA]</scope>
    <source>
        <strain evidence="2">98ZLc_SE</strain>
    </source>
</reference>
<sequence>MLRESKSTAHVDRPNEKESRVREKQRGQLIRNLDNIRSRTQEHNKGELQYTINYYGVPVSYTIHKQEMCYYLMNKVNYVWKKCGKMEAERSLDVETLASGRTWAN</sequence>
<protein>
    <submittedName>
        <fullName evidence="2">Uncharacterized protein</fullName>
    </submittedName>
</protein>
<accession>A0ABR1AH72</accession>
<evidence type="ECO:0000256" key="1">
    <source>
        <dbReference type="SAM" id="MobiDB-lite"/>
    </source>
</evidence>
<keyword evidence="3" id="KW-1185">Reference proteome</keyword>
<evidence type="ECO:0000313" key="2">
    <source>
        <dbReference type="EMBL" id="KAK6619305.1"/>
    </source>
</evidence>
<feature type="region of interest" description="Disordered" evidence="1">
    <location>
        <begin position="1"/>
        <end position="31"/>
    </location>
</feature>